<reference evidence="1 2" key="2">
    <citation type="journal article" date="2022" name="Mol. Ecol. Resour.">
        <title>The genomes of chicory, endive, great burdock and yacon provide insights into Asteraceae paleo-polyploidization history and plant inulin production.</title>
        <authorList>
            <person name="Fan W."/>
            <person name="Wang S."/>
            <person name="Wang H."/>
            <person name="Wang A."/>
            <person name="Jiang F."/>
            <person name="Liu H."/>
            <person name="Zhao H."/>
            <person name="Xu D."/>
            <person name="Zhang Y."/>
        </authorList>
    </citation>
    <scope>NUCLEOTIDE SEQUENCE [LARGE SCALE GENOMIC DNA]</scope>
    <source>
        <strain evidence="2">cv. Yunnan</strain>
        <tissue evidence="1">Leaves</tissue>
    </source>
</reference>
<name>A0ACB8XW27_9ASTR</name>
<reference evidence="2" key="1">
    <citation type="journal article" date="2022" name="Mol. Ecol. Resour.">
        <title>The genomes of chicory, endive, great burdock and yacon provide insights into Asteraceae palaeo-polyploidization history and plant inulin production.</title>
        <authorList>
            <person name="Fan W."/>
            <person name="Wang S."/>
            <person name="Wang H."/>
            <person name="Wang A."/>
            <person name="Jiang F."/>
            <person name="Liu H."/>
            <person name="Zhao H."/>
            <person name="Xu D."/>
            <person name="Zhang Y."/>
        </authorList>
    </citation>
    <scope>NUCLEOTIDE SEQUENCE [LARGE SCALE GENOMIC DNA]</scope>
    <source>
        <strain evidence="2">cv. Yunnan</strain>
    </source>
</reference>
<comment type="caution">
    <text evidence="1">The sequence shown here is derived from an EMBL/GenBank/DDBJ whole genome shotgun (WGS) entry which is preliminary data.</text>
</comment>
<sequence length="142" mass="16355">MKMTGCLWKAKRFLDDEMFVNGWKMNWRMGNSGFHHYHRPVQGILVGKKKRTGAWAWGESSKTCLLPIRQRMRMNQCTWRLKDLGQSSAFNSKKRPRRFRSLDDVGFDLGPLYPSLVDEDNSPLPFPDLNSVIPHTCPSAAA</sequence>
<protein>
    <submittedName>
        <fullName evidence="1">Uncharacterized protein</fullName>
    </submittedName>
</protein>
<accession>A0ACB8XW27</accession>
<evidence type="ECO:0000313" key="1">
    <source>
        <dbReference type="EMBL" id="KAI3675453.1"/>
    </source>
</evidence>
<organism evidence="1 2">
    <name type="scientific">Smallanthus sonchifolius</name>
    <dbReference type="NCBI Taxonomy" id="185202"/>
    <lineage>
        <taxon>Eukaryota</taxon>
        <taxon>Viridiplantae</taxon>
        <taxon>Streptophyta</taxon>
        <taxon>Embryophyta</taxon>
        <taxon>Tracheophyta</taxon>
        <taxon>Spermatophyta</taxon>
        <taxon>Magnoliopsida</taxon>
        <taxon>eudicotyledons</taxon>
        <taxon>Gunneridae</taxon>
        <taxon>Pentapetalae</taxon>
        <taxon>asterids</taxon>
        <taxon>campanulids</taxon>
        <taxon>Asterales</taxon>
        <taxon>Asteraceae</taxon>
        <taxon>Asteroideae</taxon>
        <taxon>Heliantheae alliance</taxon>
        <taxon>Millerieae</taxon>
        <taxon>Smallanthus</taxon>
    </lineage>
</organism>
<keyword evidence="2" id="KW-1185">Reference proteome</keyword>
<proteinExistence type="predicted"/>
<evidence type="ECO:0000313" key="2">
    <source>
        <dbReference type="Proteomes" id="UP001056120"/>
    </source>
</evidence>
<dbReference type="Proteomes" id="UP001056120">
    <property type="component" value="Linkage Group LG29"/>
</dbReference>
<dbReference type="EMBL" id="CM042046">
    <property type="protein sequence ID" value="KAI3675453.1"/>
    <property type="molecule type" value="Genomic_DNA"/>
</dbReference>
<gene>
    <name evidence="1" type="ORF">L1987_85043</name>
</gene>